<comment type="similarity">
    <text evidence="1">Belongs to the STK19 family.</text>
</comment>
<reference evidence="2" key="1">
    <citation type="submission" date="2020-12" db="EMBL/GenBank/DDBJ databases">
        <title>Metabolic potential, ecology and presence of endohyphal bacteria is reflected in genomic diversity of Mucoromycotina.</title>
        <authorList>
            <person name="Muszewska A."/>
            <person name="Okrasinska A."/>
            <person name="Steczkiewicz K."/>
            <person name="Drgas O."/>
            <person name="Orlowska M."/>
            <person name="Perlinska-Lenart U."/>
            <person name="Aleksandrzak-Piekarczyk T."/>
            <person name="Szatraj K."/>
            <person name="Zielenkiewicz U."/>
            <person name="Pilsyk S."/>
            <person name="Malc E."/>
            <person name="Mieczkowski P."/>
            <person name="Kruszewska J.S."/>
            <person name="Biernat P."/>
            <person name="Pawlowska J."/>
        </authorList>
    </citation>
    <scope>NUCLEOTIDE SEQUENCE</scope>
    <source>
        <strain evidence="2">CBS 226.32</strain>
    </source>
</reference>
<evidence type="ECO:0000256" key="1">
    <source>
        <dbReference type="ARBA" id="ARBA00093458"/>
    </source>
</evidence>
<dbReference type="PANTHER" id="PTHR15243:SF0">
    <property type="entry name" value="SERINE_THREONINE-PROTEIN KINASE 19"/>
    <property type="match status" value="1"/>
</dbReference>
<accession>A0A8H7R026</accession>
<dbReference type="GO" id="GO:0046579">
    <property type="term" value="P:positive regulation of Ras protein signal transduction"/>
    <property type="evidence" value="ECO:0007669"/>
    <property type="project" value="TreeGrafter"/>
</dbReference>
<dbReference type="Pfam" id="PF10494">
    <property type="entry name" value="Stk19"/>
    <property type="match status" value="1"/>
</dbReference>
<gene>
    <name evidence="2" type="ORF">INT46_002078</name>
</gene>
<sequence>MNARKRRIEAEQNLYNIQQGKVQKPDVYGHRKRPPIRKTSNIINEDEEDEFFGDVDIPLNSDAVTAAEYLIKINPKSSIPICFLHQIYSILPNNNTLTDRELQKAFADGTWRKFHIIGALDDEYILMKTTDYCSMIDHAKQQCAEEGDVSVYDKFKHTVTQNSKYNQVSITKEVLVKACQLNEQNISQLVSSGLLIPHHVQMNVYWFSIYNQGSFMSSLSNGRLQILRILKRRSTKDIMEKLLKQKKLNKSSFSIDFLMHDLIGSGRVEK</sequence>
<proteinExistence type="inferred from homology"/>
<name>A0A8H7R026_9FUNG</name>
<organism evidence="2 3">
    <name type="scientific">Mucor plumbeus</name>
    <dbReference type="NCBI Taxonomy" id="97098"/>
    <lineage>
        <taxon>Eukaryota</taxon>
        <taxon>Fungi</taxon>
        <taxon>Fungi incertae sedis</taxon>
        <taxon>Mucoromycota</taxon>
        <taxon>Mucoromycotina</taxon>
        <taxon>Mucoromycetes</taxon>
        <taxon>Mucorales</taxon>
        <taxon>Mucorineae</taxon>
        <taxon>Mucoraceae</taxon>
        <taxon>Mucor</taxon>
    </lineage>
</organism>
<comment type="caution">
    <text evidence="2">The sequence shown here is derived from an EMBL/GenBank/DDBJ whole genome shotgun (WGS) entry which is preliminary data.</text>
</comment>
<dbReference type="AlphaFoldDB" id="A0A8H7R026"/>
<dbReference type="PANTHER" id="PTHR15243">
    <property type="entry name" value="SERINE/THREONINE-PROTEIN KINASE 19"/>
    <property type="match status" value="1"/>
</dbReference>
<dbReference type="OrthoDB" id="10261701at2759"/>
<evidence type="ECO:0000313" key="2">
    <source>
        <dbReference type="EMBL" id="KAG2200878.1"/>
    </source>
</evidence>
<dbReference type="Proteomes" id="UP000650833">
    <property type="component" value="Unassembled WGS sequence"/>
</dbReference>
<evidence type="ECO:0000313" key="3">
    <source>
        <dbReference type="Proteomes" id="UP000650833"/>
    </source>
</evidence>
<keyword evidence="3" id="KW-1185">Reference proteome</keyword>
<protein>
    <submittedName>
        <fullName evidence="2">Uncharacterized protein</fullName>
    </submittedName>
</protein>
<dbReference type="EMBL" id="JAEPRC010000302">
    <property type="protein sequence ID" value="KAG2200878.1"/>
    <property type="molecule type" value="Genomic_DNA"/>
</dbReference>
<dbReference type="InterPro" id="IPR018865">
    <property type="entry name" value="STK19-like"/>
</dbReference>